<comment type="subunit">
    <text evidence="7">F-type ATPases have 2 components, CF(1) - the catalytic core - and CF(0) - the membrane proton channel. CF(1) has five subunits: alpha(3), beta(3), gamma(1), delta(1), epsilon(1). CF(0) has three main subunits: a, b and c.</text>
</comment>
<evidence type="ECO:0000256" key="4">
    <source>
        <dbReference type="ARBA" id="ARBA00023065"/>
    </source>
</evidence>
<evidence type="ECO:0000313" key="10">
    <source>
        <dbReference type="EMBL" id="WXL29300.1"/>
    </source>
</evidence>
<dbReference type="Pfam" id="PF02823">
    <property type="entry name" value="ATP-synt_DE_N"/>
    <property type="match status" value="1"/>
</dbReference>
<evidence type="ECO:0000256" key="1">
    <source>
        <dbReference type="ARBA" id="ARBA00004184"/>
    </source>
</evidence>
<dbReference type="SUPFAM" id="SSF51344">
    <property type="entry name" value="Epsilon subunit of F1F0-ATP synthase N-terminal domain"/>
    <property type="match status" value="1"/>
</dbReference>
<keyword evidence="3 7" id="KW-0813">Transport</keyword>
<feature type="domain" description="ATP synthase F1 complex delta/epsilon subunit N-terminal" evidence="9">
    <location>
        <begin position="6"/>
        <end position="85"/>
    </location>
</feature>
<dbReference type="Gene3D" id="1.20.5.440">
    <property type="entry name" value="ATP synthase delta/epsilon subunit, C-terminal domain"/>
    <property type="match status" value="1"/>
</dbReference>
<evidence type="ECO:0000256" key="6">
    <source>
        <dbReference type="ARBA" id="ARBA00023196"/>
    </source>
</evidence>
<evidence type="ECO:0000259" key="8">
    <source>
        <dbReference type="Pfam" id="PF00401"/>
    </source>
</evidence>
<keyword evidence="7" id="KW-1003">Cell membrane</keyword>
<dbReference type="InterPro" id="IPR020546">
    <property type="entry name" value="ATP_synth_F1_dsu/esu_N"/>
</dbReference>
<evidence type="ECO:0000256" key="7">
    <source>
        <dbReference type="HAMAP-Rule" id="MF_00530"/>
    </source>
</evidence>
<organism evidence="10 11">
    <name type="scientific">Mycoplasmopsis felifaucium</name>
    <dbReference type="NCBI Taxonomy" id="35768"/>
    <lineage>
        <taxon>Bacteria</taxon>
        <taxon>Bacillati</taxon>
        <taxon>Mycoplasmatota</taxon>
        <taxon>Mycoplasmoidales</taxon>
        <taxon>Metamycoplasmataceae</taxon>
        <taxon>Mycoplasmopsis</taxon>
    </lineage>
</organism>
<proteinExistence type="inferred from homology"/>
<evidence type="ECO:0000256" key="2">
    <source>
        <dbReference type="ARBA" id="ARBA00005712"/>
    </source>
</evidence>
<name>A0ABZ2RUI3_9BACT</name>
<dbReference type="Gene3D" id="2.60.15.10">
    <property type="entry name" value="F0F1 ATP synthase delta/epsilon subunit, N-terminal"/>
    <property type="match status" value="1"/>
</dbReference>
<dbReference type="EMBL" id="CP148067">
    <property type="protein sequence ID" value="WXL29300.1"/>
    <property type="molecule type" value="Genomic_DNA"/>
</dbReference>
<reference evidence="10" key="1">
    <citation type="submission" date="2024-03" db="EMBL/GenBank/DDBJ databases">
        <title>Complete genome sequence of Mycoplasma felifaucium Z921 isolated from the trachea of a cheetah.</title>
        <authorList>
            <person name="Spergser J."/>
        </authorList>
    </citation>
    <scope>NUCLEOTIDE SEQUENCE [LARGE SCALE GENOMIC DNA]</scope>
    <source>
        <strain evidence="10">Z921</strain>
    </source>
</reference>
<keyword evidence="4 7" id="KW-0406">Ion transport</keyword>
<comment type="function">
    <text evidence="7">Produces ATP from ADP in the presence of a proton gradient across the membrane.</text>
</comment>
<dbReference type="CDD" id="cd12152">
    <property type="entry name" value="F1-ATPase_delta"/>
    <property type="match status" value="1"/>
</dbReference>
<gene>
    <name evidence="7" type="primary">atpC</name>
    <name evidence="10" type="ORF">WG617_01460</name>
</gene>
<dbReference type="RefSeq" id="WP_338822914.1">
    <property type="nucleotide sequence ID" value="NZ_CP148067.1"/>
</dbReference>
<dbReference type="InterPro" id="IPR036771">
    <property type="entry name" value="ATPsynth_dsu/esu_N"/>
</dbReference>
<keyword evidence="11" id="KW-1185">Reference proteome</keyword>
<comment type="subcellular location">
    <subcellularLocation>
        <location evidence="7">Cell membrane</location>
        <topology evidence="7">Peripheral membrane protein</topology>
    </subcellularLocation>
    <subcellularLocation>
        <location evidence="1">Endomembrane system</location>
        <topology evidence="1">Peripheral membrane protein</topology>
    </subcellularLocation>
</comment>
<sequence>MYKYSNLKIITQSQIFYDGEVSSVQLSTKSGGQIMLQPNRSEFLSTIDICKLFITVKDNQEPLECSIGDGIVYADESSIRIITNDIIWSKDIDVEKAEKDRDYALKQLENAKNASDEKLFEIKLRKAINRINVSKDRN</sequence>
<comment type="similarity">
    <text evidence="2 7">Belongs to the ATPase epsilon chain family.</text>
</comment>
<dbReference type="Pfam" id="PF00401">
    <property type="entry name" value="ATP-synt_DE"/>
    <property type="match status" value="1"/>
</dbReference>
<feature type="domain" description="ATP synthase epsilon subunit C-terminal" evidence="8">
    <location>
        <begin position="90"/>
        <end position="135"/>
    </location>
</feature>
<accession>A0ABZ2RUI3</accession>
<keyword evidence="7" id="KW-0375">Hydrogen ion transport</keyword>
<keyword evidence="6 7" id="KW-0139">CF(1)</keyword>
<dbReference type="InterPro" id="IPR001469">
    <property type="entry name" value="ATP_synth_F1_dsu/esu"/>
</dbReference>
<keyword evidence="5 7" id="KW-0472">Membrane</keyword>
<dbReference type="InterPro" id="IPR020547">
    <property type="entry name" value="ATP_synth_F1_esu_C"/>
</dbReference>
<protein>
    <recommendedName>
        <fullName evidence="7">ATP synthase epsilon chain</fullName>
    </recommendedName>
    <alternativeName>
        <fullName evidence="7">ATP synthase F1 sector epsilon subunit</fullName>
    </alternativeName>
    <alternativeName>
        <fullName evidence="7">F-ATPase epsilon subunit</fullName>
    </alternativeName>
</protein>
<evidence type="ECO:0000256" key="5">
    <source>
        <dbReference type="ARBA" id="ARBA00023136"/>
    </source>
</evidence>
<keyword evidence="7" id="KW-0066">ATP synthesis</keyword>
<evidence type="ECO:0000256" key="3">
    <source>
        <dbReference type="ARBA" id="ARBA00022448"/>
    </source>
</evidence>
<evidence type="ECO:0000259" key="9">
    <source>
        <dbReference type="Pfam" id="PF02823"/>
    </source>
</evidence>
<dbReference type="Proteomes" id="UP001477443">
    <property type="component" value="Chromosome"/>
</dbReference>
<evidence type="ECO:0000313" key="11">
    <source>
        <dbReference type="Proteomes" id="UP001477443"/>
    </source>
</evidence>
<dbReference type="HAMAP" id="MF_00530">
    <property type="entry name" value="ATP_synth_epsil_bac"/>
    <property type="match status" value="1"/>
</dbReference>